<dbReference type="EMBL" id="VSSQ01073009">
    <property type="protein sequence ID" value="MPN24223.1"/>
    <property type="molecule type" value="Genomic_DNA"/>
</dbReference>
<evidence type="ECO:0000313" key="1">
    <source>
        <dbReference type="EMBL" id="MPN24223.1"/>
    </source>
</evidence>
<sequence length="157" mass="17848">MQGFSVIQVFIEGHRHILRRHRGVGLADHLLGGFRNALIPAEQAVQKVGLCQGDGRADGEQDQDQRNRKAQGYLFFHHGLLLFILKVLERLPDRFLKGWGYGRIEQPEFFPGQIQSFHRSLPSPSVRAVRSARRARNKRFLTAATERPRAAAISLSR</sequence>
<accession>A0A645GKH5</accession>
<gene>
    <name evidence="1" type="ORF">SDC9_171617</name>
</gene>
<dbReference type="AlphaFoldDB" id="A0A645GKH5"/>
<name>A0A645GKH5_9ZZZZ</name>
<proteinExistence type="predicted"/>
<reference evidence="1" key="1">
    <citation type="submission" date="2019-08" db="EMBL/GenBank/DDBJ databases">
        <authorList>
            <person name="Kucharzyk K."/>
            <person name="Murdoch R.W."/>
            <person name="Higgins S."/>
            <person name="Loffler F."/>
        </authorList>
    </citation>
    <scope>NUCLEOTIDE SEQUENCE</scope>
</reference>
<comment type="caution">
    <text evidence="1">The sequence shown here is derived from an EMBL/GenBank/DDBJ whole genome shotgun (WGS) entry which is preliminary data.</text>
</comment>
<organism evidence="1">
    <name type="scientific">bioreactor metagenome</name>
    <dbReference type="NCBI Taxonomy" id="1076179"/>
    <lineage>
        <taxon>unclassified sequences</taxon>
        <taxon>metagenomes</taxon>
        <taxon>ecological metagenomes</taxon>
    </lineage>
</organism>
<protein>
    <submittedName>
        <fullName evidence="1">Uncharacterized protein</fullName>
    </submittedName>
</protein>